<feature type="transmembrane region" description="Helical" evidence="2">
    <location>
        <begin position="50"/>
        <end position="70"/>
    </location>
</feature>
<comment type="caution">
    <text evidence="4">The sequence shown here is derived from an EMBL/GenBank/DDBJ whole genome shotgun (WGS) entry which is preliminary data.</text>
</comment>
<evidence type="ECO:0000313" key="4">
    <source>
        <dbReference type="EMBL" id="PFG18223.1"/>
    </source>
</evidence>
<dbReference type="InterPro" id="IPR005184">
    <property type="entry name" value="DUF306_Meta_HslJ"/>
</dbReference>
<organism evidence="4 5">
    <name type="scientific">Propionicimonas paludicola</name>
    <dbReference type="NCBI Taxonomy" id="185243"/>
    <lineage>
        <taxon>Bacteria</taxon>
        <taxon>Bacillati</taxon>
        <taxon>Actinomycetota</taxon>
        <taxon>Actinomycetes</taxon>
        <taxon>Propionibacteriales</taxon>
        <taxon>Nocardioidaceae</taxon>
        <taxon>Propionicimonas</taxon>
    </lineage>
</organism>
<dbReference type="Proteomes" id="UP000226079">
    <property type="component" value="Unassembled WGS sequence"/>
</dbReference>
<keyword evidence="2" id="KW-1133">Transmembrane helix</keyword>
<feature type="region of interest" description="Disordered" evidence="1">
    <location>
        <begin position="212"/>
        <end position="250"/>
    </location>
</feature>
<dbReference type="InterPro" id="IPR038670">
    <property type="entry name" value="HslJ-like_sf"/>
</dbReference>
<accession>A0A2A9CUV8</accession>
<keyword evidence="2" id="KW-0812">Transmembrane</keyword>
<gene>
    <name evidence="4" type="ORF">ATK74_2807</name>
</gene>
<evidence type="ECO:0000259" key="3">
    <source>
        <dbReference type="Pfam" id="PF03724"/>
    </source>
</evidence>
<dbReference type="Gene3D" id="2.40.128.270">
    <property type="match status" value="1"/>
</dbReference>
<proteinExistence type="predicted"/>
<keyword evidence="2" id="KW-0472">Membrane</keyword>
<evidence type="ECO:0000256" key="1">
    <source>
        <dbReference type="SAM" id="MobiDB-lite"/>
    </source>
</evidence>
<keyword evidence="5" id="KW-1185">Reference proteome</keyword>
<dbReference type="RefSeq" id="WP_098461597.1">
    <property type="nucleotide sequence ID" value="NZ_PDJC01000001.1"/>
</dbReference>
<sequence>MNDLERTFREGLRQAVADRPGGVRVDIDEVIARASSPDFVPETRWTPPRWLAAAAAVLVVAGLGVTMVALRPSAGVPAVPSAPSPTASPSSWFDPSKLIGSRWSVIQLDGQPVAAKGNASEPSVTFTSETKALTNDGCNTGQRSYRFAPRGVLLDFSFAATGGQVTDGCDPALQKRFAKALDNTVQARLSADLLEFFGGNDEAVMRLVRADGTQTKPTPTPNPTNSVPGEIGVPSATPTPTEPPVATSSPTAGVHVRIYNDTGVTVRDVKLGFQDGLVIREGAMAPGTYSEYMGLKVAYRLASLEAKVDGHPYRITPIDYVGEQPLEPGNYTYRIRLTEGVMFLEFGQD</sequence>
<feature type="domain" description="DUF306" evidence="3">
    <location>
        <begin position="96"/>
        <end position="207"/>
    </location>
</feature>
<feature type="compositionally biased region" description="Low complexity" evidence="1">
    <location>
        <begin position="213"/>
        <end position="250"/>
    </location>
</feature>
<protein>
    <submittedName>
        <fullName evidence="4">META domain-containing protein</fullName>
    </submittedName>
</protein>
<dbReference type="AlphaFoldDB" id="A0A2A9CUV8"/>
<dbReference type="EMBL" id="PDJC01000001">
    <property type="protein sequence ID" value="PFG18223.1"/>
    <property type="molecule type" value="Genomic_DNA"/>
</dbReference>
<reference evidence="4 5" key="1">
    <citation type="submission" date="2017-10" db="EMBL/GenBank/DDBJ databases">
        <title>Sequencing the genomes of 1000 actinobacteria strains.</title>
        <authorList>
            <person name="Klenk H.-P."/>
        </authorList>
    </citation>
    <scope>NUCLEOTIDE SEQUENCE [LARGE SCALE GENOMIC DNA]</scope>
    <source>
        <strain evidence="4 5">DSM 15597</strain>
    </source>
</reference>
<dbReference type="Pfam" id="PF03724">
    <property type="entry name" value="META"/>
    <property type="match status" value="1"/>
</dbReference>
<dbReference type="OrthoDB" id="980950at2"/>
<evidence type="ECO:0000256" key="2">
    <source>
        <dbReference type="SAM" id="Phobius"/>
    </source>
</evidence>
<evidence type="ECO:0000313" key="5">
    <source>
        <dbReference type="Proteomes" id="UP000226079"/>
    </source>
</evidence>
<name>A0A2A9CUV8_9ACTN</name>